<dbReference type="GO" id="GO:0160148">
    <property type="term" value="F:tRNA pseudouridine(55) synthase activity"/>
    <property type="evidence" value="ECO:0007669"/>
    <property type="project" value="UniProtKB-EC"/>
</dbReference>
<dbReference type="GO" id="GO:1990481">
    <property type="term" value="P:mRNA pseudouridine synthesis"/>
    <property type="evidence" value="ECO:0007669"/>
    <property type="project" value="TreeGrafter"/>
</dbReference>
<comment type="function">
    <text evidence="5">Responsible for synthesis of pseudouridine from uracil-55 in the psi GC loop of transfer RNAs.</text>
</comment>
<dbReference type="InterPro" id="IPR020103">
    <property type="entry name" value="PsdUridine_synth_cat_dom_sf"/>
</dbReference>
<dbReference type="GO" id="GO:0031119">
    <property type="term" value="P:tRNA pseudouridine synthesis"/>
    <property type="evidence" value="ECO:0007669"/>
    <property type="project" value="UniProtKB-UniRule"/>
</dbReference>
<evidence type="ECO:0000256" key="4">
    <source>
        <dbReference type="ARBA" id="ARBA00023235"/>
    </source>
</evidence>
<proteinExistence type="inferred from homology"/>
<dbReference type="Pfam" id="PF01509">
    <property type="entry name" value="TruB_N"/>
    <property type="match status" value="1"/>
</dbReference>
<evidence type="ECO:0000256" key="3">
    <source>
        <dbReference type="ARBA" id="ARBA00022694"/>
    </source>
</evidence>
<keyword evidence="4 5" id="KW-0413">Isomerase</keyword>
<evidence type="ECO:0000313" key="8">
    <source>
        <dbReference type="EMBL" id="HFM99058.1"/>
    </source>
</evidence>
<evidence type="ECO:0000256" key="5">
    <source>
        <dbReference type="HAMAP-Rule" id="MF_01080"/>
    </source>
</evidence>
<dbReference type="SUPFAM" id="SSF55120">
    <property type="entry name" value="Pseudouridine synthase"/>
    <property type="match status" value="1"/>
</dbReference>
<reference evidence="8" key="1">
    <citation type="journal article" date="2020" name="mSystems">
        <title>Genome- and Community-Level Interaction Insights into Carbon Utilization and Element Cycling Functions of Hydrothermarchaeota in Hydrothermal Sediment.</title>
        <authorList>
            <person name="Zhou Z."/>
            <person name="Liu Y."/>
            <person name="Xu W."/>
            <person name="Pan J."/>
            <person name="Luo Z.H."/>
            <person name="Li M."/>
        </authorList>
    </citation>
    <scope>NUCLEOTIDE SEQUENCE [LARGE SCALE GENOMIC DNA]</scope>
    <source>
        <strain evidence="8">SpSt-418</strain>
    </source>
</reference>
<dbReference type="AlphaFoldDB" id="A0A7C3PHD2"/>
<name>A0A7C3PHD2_9CYAN</name>
<comment type="similarity">
    <text evidence="2 5">Belongs to the pseudouridine synthase TruB family. Type 1 subfamily.</text>
</comment>
<dbReference type="InterPro" id="IPR002501">
    <property type="entry name" value="PsdUridine_synth_N"/>
</dbReference>
<dbReference type="CDD" id="cd02573">
    <property type="entry name" value="PseudoU_synth_EcTruB"/>
    <property type="match status" value="1"/>
</dbReference>
<dbReference type="HAMAP" id="MF_01080">
    <property type="entry name" value="TruB_bact"/>
    <property type="match status" value="1"/>
</dbReference>
<gene>
    <name evidence="5 8" type="primary">truB</name>
    <name evidence="8" type="ORF">ENR64_15135</name>
</gene>
<dbReference type="GO" id="GO:0003723">
    <property type="term" value="F:RNA binding"/>
    <property type="evidence" value="ECO:0007669"/>
    <property type="project" value="InterPro"/>
</dbReference>
<protein>
    <recommendedName>
        <fullName evidence="5">tRNA pseudouridine synthase B</fullName>
        <ecNumber evidence="5">5.4.99.25</ecNumber>
    </recommendedName>
    <alternativeName>
        <fullName evidence="5">tRNA pseudouridine(55) synthase</fullName>
        <shortName evidence="5">Psi55 synthase</shortName>
    </alternativeName>
    <alternativeName>
        <fullName evidence="5">tRNA pseudouridylate synthase</fullName>
    </alternativeName>
    <alternativeName>
        <fullName evidence="5">tRNA-uridine isomerase</fullName>
    </alternativeName>
</protein>
<feature type="active site" description="Nucleophile" evidence="5">
    <location>
        <position position="38"/>
    </location>
</feature>
<dbReference type="NCBIfam" id="TIGR00431">
    <property type="entry name" value="TruB"/>
    <property type="match status" value="1"/>
</dbReference>
<dbReference type="InterPro" id="IPR014780">
    <property type="entry name" value="tRNA_psdUridine_synth_TruB"/>
</dbReference>
<accession>A0A7C3PHD2</accession>
<organism evidence="8">
    <name type="scientific">Oscillatoriales cyanobacterium SpSt-418</name>
    <dbReference type="NCBI Taxonomy" id="2282169"/>
    <lineage>
        <taxon>Bacteria</taxon>
        <taxon>Bacillati</taxon>
        <taxon>Cyanobacteriota</taxon>
        <taxon>Cyanophyceae</taxon>
        <taxon>Oscillatoriophycideae</taxon>
        <taxon>Oscillatoriales</taxon>
    </lineage>
</organism>
<keyword evidence="3 5" id="KW-0819">tRNA processing</keyword>
<feature type="domain" description="tRNA pseudouridylate synthase B C-terminal" evidence="7">
    <location>
        <begin position="174"/>
        <end position="241"/>
    </location>
</feature>
<dbReference type="Gene3D" id="3.30.2350.10">
    <property type="entry name" value="Pseudouridine synthase"/>
    <property type="match status" value="1"/>
</dbReference>
<dbReference type="InterPro" id="IPR032819">
    <property type="entry name" value="TruB_C"/>
</dbReference>
<dbReference type="EC" id="5.4.99.25" evidence="5"/>
<feature type="domain" description="Pseudouridine synthase II N-terminal" evidence="6">
    <location>
        <begin position="23"/>
        <end position="173"/>
    </location>
</feature>
<dbReference type="Pfam" id="PF16198">
    <property type="entry name" value="TruB_C_2"/>
    <property type="match status" value="1"/>
</dbReference>
<dbReference type="PANTHER" id="PTHR13767:SF2">
    <property type="entry name" value="PSEUDOURIDYLATE SYNTHASE TRUB1"/>
    <property type="match status" value="1"/>
</dbReference>
<sequence length="298" mass="32396">MDGFLNLNKPLGFTSHDCVAKVRRLLKLKRVGHAGTLDPAASGVLPIALGRATRLLQFLPGDKAYHATIRFGVQTTTDDLEGEVLQSQSAAHLTLEGVQQVLPQFLGLLEQIPPAYSAIQVQGKRLYDLARAGQTVEVKPRSVEVFAIDVRGWQTGEFPELEVAIACGSGTYIRAIARDLGNVLGVGGTLAKLIRTRSSGFDLCDSLTFEALTTQVEEHHFQVIAPEQVLSHLPALVLPNEIARRWCQGQKILHTPTTETREPQCIYSEAGTFLGIANQVDELLCPQVVFADPGAIEI</sequence>
<evidence type="ECO:0000256" key="1">
    <source>
        <dbReference type="ARBA" id="ARBA00000385"/>
    </source>
</evidence>
<comment type="caution">
    <text evidence="8">The sequence shown here is derived from an EMBL/GenBank/DDBJ whole genome shotgun (WGS) entry which is preliminary data.</text>
</comment>
<evidence type="ECO:0000259" key="6">
    <source>
        <dbReference type="Pfam" id="PF01509"/>
    </source>
</evidence>
<comment type="catalytic activity">
    <reaction evidence="1 5">
        <text>uridine(55) in tRNA = pseudouridine(55) in tRNA</text>
        <dbReference type="Rhea" id="RHEA:42532"/>
        <dbReference type="Rhea" id="RHEA-COMP:10101"/>
        <dbReference type="Rhea" id="RHEA-COMP:10102"/>
        <dbReference type="ChEBI" id="CHEBI:65314"/>
        <dbReference type="ChEBI" id="CHEBI:65315"/>
        <dbReference type="EC" id="5.4.99.25"/>
    </reaction>
</comment>
<evidence type="ECO:0000256" key="2">
    <source>
        <dbReference type="ARBA" id="ARBA00005642"/>
    </source>
</evidence>
<dbReference type="EMBL" id="DSRU01000223">
    <property type="protein sequence ID" value="HFM99058.1"/>
    <property type="molecule type" value="Genomic_DNA"/>
</dbReference>
<dbReference type="PANTHER" id="PTHR13767">
    <property type="entry name" value="TRNA-PSEUDOURIDINE SYNTHASE"/>
    <property type="match status" value="1"/>
</dbReference>
<evidence type="ECO:0000259" key="7">
    <source>
        <dbReference type="Pfam" id="PF16198"/>
    </source>
</evidence>